<comment type="similarity">
    <text evidence="1">Belongs to the FrmR/RcnR family.</text>
</comment>
<dbReference type="RefSeq" id="WP_079539691.1">
    <property type="nucleotide sequence ID" value="NZ_LT670844.1"/>
</dbReference>
<dbReference type="InterPro" id="IPR038390">
    <property type="entry name" value="Metal_Tscrpt_repr_sf"/>
</dbReference>
<dbReference type="PANTHER" id="PTHR33677">
    <property type="entry name" value="TRANSCRIPTIONAL REPRESSOR FRMR-RELATED"/>
    <property type="match status" value="1"/>
</dbReference>
<sequence>MPHQNHPAIIKRLKRADGHLQTIIEMIESDRPCLLIAQQLQAVESAIESAKKALIHDHISNCLERPLKTAGPSGRALKEFKLIAKYL</sequence>
<evidence type="ECO:0000313" key="3">
    <source>
        <dbReference type="Proteomes" id="UP000189935"/>
    </source>
</evidence>
<dbReference type="AlphaFoldDB" id="A0A1M6T405"/>
<dbReference type="GO" id="GO:0045892">
    <property type="term" value="P:negative regulation of DNA-templated transcription"/>
    <property type="evidence" value="ECO:0007669"/>
    <property type="project" value="UniProtKB-ARBA"/>
</dbReference>
<evidence type="ECO:0000313" key="2">
    <source>
        <dbReference type="EMBL" id="SHK51691.1"/>
    </source>
</evidence>
<accession>A0A1M6T405</accession>
<dbReference type="InterPro" id="IPR003735">
    <property type="entry name" value="Metal_Tscrpt_repr"/>
</dbReference>
<proteinExistence type="inferred from homology"/>
<evidence type="ECO:0000256" key="1">
    <source>
        <dbReference type="ARBA" id="ARBA00005260"/>
    </source>
</evidence>
<dbReference type="Proteomes" id="UP000189935">
    <property type="component" value="Chromosome I"/>
</dbReference>
<protein>
    <recommendedName>
        <fullName evidence="4">Metal resistance protein</fullName>
    </recommendedName>
</protein>
<dbReference type="OrthoDB" id="9811244at2"/>
<gene>
    <name evidence="2" type="ORF">SAMN05444159_3460</name>
</gene>
<dbReference type="EMBL" id="LT670844">
    <property type="protein sequence ID" value="SHK51691.1"/>
    <property type="molecule type" value="Genomic_DNA"/>
</dbReference>
<dbReference type="Pfam" id="PF02583">
    <property type="entry name" value="Trns_repr_metal"/>
    <property type="match status" value="1"/>
</dbReference>
<name>A0A1M6T405_9BRAD</name>
<evidence type="ECO:0008006" key="4">
    <source>
        <dbReference type="Google" id="ProtNLM"/>
    </source>
</evidence>
<dbReference type="GO" id="GO:0046872">
    <property type="term" value="F:metal ion binding"/>
    <property type="evidence" value="ECO:0007669"/>
    <property type="project" value="InterPro"/>
</dbReference>
<organism evidence="2 3">
    <name type="scientific">Bradyrhizobium lablabi</name>
    <dbReference type="NCBI Taxonomy" id="722472"/>
    <lineage>
        <taxon>Bacteria</taxon>
        <taxon>Pseudomonadati</taxon>
        <taxon>Pseudomonadota</taxon>
        <taxon>Alphaproteobacteria</taxon>
        <taxon>Hyphomicrobiales</taxon>
        <taxon>Nitrobacteraceae</taxon>
        <taxon>Bradyrhizobium</taxon>
    </lineage>
</organism>
<reference evidence="2 3" key="1">
    <citation type="submission" date="2016-11" db="EMBL/GenBank/DDBJ databases">
        <authorList>
            <person name="Jaros S."/>
            <person name="Januszkiewicz K."/>
            <person name="Wedrychowicz H."/>
        </authorList>
    </citation>
    <scope>NUCLEOTIDE SEQUENCE [LARGE SCALE GENOMIC DNA]</scope>
    <source>
        <strain evidence="2 3">GAS499</strain>
    </source>
</reference>
<dbReference type="GO" id="GO:0003677">
    <property type="term" value="F:DNA binding"/>
    <property type="evidence" value="ECO:0007669"/>
    <property type="project" value="InterPro"/>
</dbReference>
<dbReference type="Gene3D" id="1.20.58.1000">
    <property type="entry name" value="Metal-sensitive repressor, helix protomer"/>
    <property type="match status" value="1"/>
</dbReference>